<name>A0A0J8D7P6_CLOCY</name>
<reference evidence="3 4" key="1">
    <citation type="submission" date="2015-06" db="EMBL/GenBank/DDBJ databases">
        <title>Draft genome sequence of the purine-degrading Clostridium cylindrosporum HC-1 (DSM 605).</title>
        <authorList>
            <person name="Poehlein A."/>
            <person name="Schiel-Bengelsdorf B."/>
            <person name="Bengelsdorf F."/>
            <person name="Daniel R."/>
            <person name="Duerre P."/>
        </authorList>
    </citation>
    <scope>NUCLEOTIDE SEQUENCE [LARGE SCALE GENOMIC DNA]</scope>
    <source>
        <strain evidence="3 4">DSM 605</strain>
    </source>
</reference>
<organism evidence="3 4">
    <name type="scientific">Clostridium cylindrosporum DSM 605</name>
    <dbReference type="NCBI Taxonomy" id="1121307"/>
    <lineage>
        <taxon>Bacteria</taxon>
        <taxon>Bacillati</taxon>
        <taxon>Bacillota</taxon>
        <taxon>Clostridia</taxon>
        <taxon>Eubacteriales</taxon>
        <taxon>Clostridiaceae</taxon>
        <taxon>Clostridium</taxon>
    </lineage>
</organism>
<evidence type="ECO:0008006" key="5">
    <source>
        <dbReference type="Google" id="ProtNLM"/>
    </source>
</evidence>
<keyword evidence="2" id="KW-0472">Membrane</keyword>
<protein>
    <recommendedName>
        <fullName evidence="5">DUF1622 domain-containing protein</fullName>
    </recommendedName>
</protein>
<keyword evidence="2" id="KW-1133">Transmembrane helix</keyword>
<evidence type="ECO:0000256" key="2">
    <source>
        <dbReference type="SAM" id="Phobius"/>
    </source>
</evidence>
<dbReference type="Pfam" id="PF07784">
    <property type="entry name" value="DUF1622"/>
    <property type="match status" value="1"/>
</dbReference>
<comment type="caution">
    <text evidence="3">The sequence shown here is derived from an EMBL/GenBank/DDBJ whole genome shotgun (WGS) entry which is preliminary data.</text>
</comment>
<sequence>MDIKRILEFLIIALQGLSIIIIVWGVLLCLINFIKVEISAGNRLTIVQKITSVKNYLGSYILLGLEILIGADIIGSILNPTLNDIFRLAAIVVIRTVISYFLNKEMNSTEGSQSKKKSSTEGSSSNESTSTQSTQSS</sequence>
<accession>A0A0J8D7P6</accession>
<feature type="transmembrane region" description="Helical" evidence="2">
    <location>
        <begin position="85"/>
        <end position="102"/>
    </location>
</feature>
<keyword evidence="4" id="KW-1185">Reference proteome</keyword>
<evidence type="ECO:0000313" key="3">
    <source>
        <dbReference type="EMBL" id="KMT21907.1"/>
    </source>
</evidence>
<dbReference type="PANTHER" id="PTHR38468:SF1">
    <property type="entry name" value="SLL0939 PROTEIN"/>
    <property type="match status" value="1"/>
</dbReference>
<dbReference type="AlphaFoldDB" id="A0A0J8D7P6"/>
<gene>
    <name evidence="3" type="ORF">CLCY_3c01780</name>
</gene>
<feature type="compositionally biased region" description="Low complexity" evidence="1">
    <location>
        <begin position="120"/>
        <end position="137"/>
    </location>
</feature>
<dbReference type="PANTHER" id="PTHR38468">
    <property type="entry name" value="SLL0939 PROTEIN"/>
    <property type="match status" value="1"/>
</dbReference>
<dbReference type="RefSeq" id="WP_341372100.1">
    <property type="nucleotide sequence ID" value="NZ_LFVU01000026.1"/>
</dbReference>
<proteinExistence type="predicted"/>
<dbReference type="PATRIC" id="fig|1121307.3.peg.1532"/>
<dbReference type="EMBL" id="LFVU01000026">
    <property type="protein sequence ID" value="KMT21907.1"/>
    <property type="molecule type" value="Genomic_DNA"/>
</dbReference>
<dbReference type="STRING" id="1121307.CLCY_3c01780"/>
<feature type="region of interest" description="Disordered" evidence="1">
    <location>
        <begin position="107"/>
        <end position="137"/>
    </location>
</feature>
<feature type="transmembrane region" description="Helical" evidence="2">
    <location>
        <begin position="6"/>
        <end position="34"/>
    </location>
</feature>
<evidence type="ECO:0000313" key="4">
    <source>
        <dbReference type="Proteomes" id="UP000036756"/>
    </source>
</evidence>
<evidence type="ECO:0000256" key="1">
    <source>
        <dbReference type="SAM" id="MobiDB-lite"/>
    </source>
</evidence>
<keyword evidence="2" id="KW-0812">Transmembrane</keyword>
<dbReference type="InterPro" id="IPR012427">
    <property type="entry name" value="DUF1622"/>
</dbReference>
<feature type="transmembrane region" description="Helical" evidence="2">
    <location>
        <begin position="55"/>
        <end position="79"/>
    </location>
</feature>
<dbReference type="Proteomes" id="UP000036756">
    <property type="component" value="Unassembled WGS sequence"/>
</dbReference>